<dbReference type="OrthoDB" id="63519at2"/>
<dbReference type="Gene3D" id="3.40.50.1820">
    <property type="entry name" value="alpha/beta hydrolase"/>
    <property type="match status" value="2"/>
</dbReference>
<dbReference type="AlphaFoldDB" id="A0A1I6FH12"/>
<dbReference type="PANTHER" id="PTHR43798:SF33">
    <property type="entry name" value="HYDROLASE, PUTATIVE (AFU_ORTHOLOGUE AFUA_2G14860)-RELATED"/>
    <property type="match status" value="1"/>
</dbReference>
<dbReference type="GO" id="GO:0016020">
    <property type="term" value="C:membrane"/>
    <property type="evidence" value="ECO:0007669"/>
    <property type="project" value="TreeGrafter"/>
</dbReference>
<dbReference type="EMBL" id="FOYL01000018">
    <property type="protein sequence ID" value="SFR29231.1"/>
    <property type="molecule type" value="Genomic_DNA"/>
</dbReference>
<dbReference type="InterPro" id="IPR050266">
    <property type="entry name" value="AB_hydrolase_sf"/>
</dbReference>
<name>A0A1I6FH12_9PSEU</name>
<proteinExistence type="predicted"/>
<dbReference type="Proteomes" id="UP000198583">
    <property type="component" value="Unassembled WGS sequence"/>
</dbReference>
<evidence type="ECO:0000313" key="1">
    <source>
        <dbReference type="EMBL" id="SFR29231.1"/>
    </source>
</evidence>
<sequence length="195" mass="20849">MADSLVLLHPGGADPSAFGPQFDALADFALHAPHRVNQATQDHTEMALETIQFLEKTGPAHLLGCSDGATVALLTAVLRPDLVQRLVVVCGVYHHDGWDPATELTPMHHRSPALTGTDLGKLPNRTLIMIGDDDEVTLEHATAMYRALPNAELAVVPGTSHGLLHEKPALCNAMITEFLAKEPVPTIAPIRRASA</sequence>
<accession>A0A1I6FH12</accession>
<evidence type="ECO:0008006" key="3">
    <source>
        <dbReference type="Google" id="ProtNLM"/>
    </source>
</evidence>
<protein>
    <recommendedName>
        <fullName evidence="3">Alpha/beta hydrolase family protein</fullName>
    </recommendedName>
</protein>
<gene>
    <name evidence="1" type="ORF">SAMN04488564_11829</name>
</gene>
<reference evidence="2" key="1">
    <citation type="submission" date="2016-10" db="EMBL/GenBank/DDBJ databases">
        <authorList>
            <person name="Varghese N."/>
            <person name="Submissions S."/>
        </authorList>
    </citation>
    <scope>NUCLEOTIDE SEQUENCE [LARGE SCALE GENOMIC DNA]</scope>
    <source>
        <strain evidence="2">DSM 44232</strain>
    </source>
</reference>
<dbReference type="SUPFAM" id="SSF53474">
    <property type="entry name" value="alpha/beta-Hydrolases"/>
    <property type="match status" value="1"/>
</dbReference>
<evidence type="ECO:0000313" key="2">
    <source>
        <dbReference type="Proteomes" id="UP000198583"/>
    </source>
</evidence>
<keyword evidence="2" id="KW-1185">Reference proteome</keyword>
<dbReference type="InterPro" id="IPR029058">
    <property type="entry name" value="AB_hydrolase_fold"/>
</dbReference>
<dbReference type="RefSeq" id="WP_093605660.1">
    <property type="nucleotide sequence ID" value="NZ_FOYL01000018.1"/>
</dbReference>
<organism evidence="1 2">
    <name type="scientific">Lentzea waywayandensis</name>
    <dbReference type="NCBI Taxonomy" id="84724"/>
    <lineage>
        <taxon>Bacteria</taxon>
        <taxon>Bacillati</taxon>
        <taxon>Actinomycetota</taxon>
        <taxon>Actinomycetes</taxon>
        <taxon>Pseudonocardiales</taxon>
        <taxon>Pseudonocardiaceae</taxon>
        <taxon>Lentzea</taxon>
    </lineage>
</organism>
<dbReference type="PANTHER" id="PTHR43798">
    <property type="entry name" value="MONOACYLGLYCEROL LIPASE"/>
    <property type="match status" value="1"/>
</dbReference>
<dbReference type="STRING" id="84724.SAMN04488564_11829"/>